<dbReference type="Proteomes" id="UP001642409">
    <property type="component" value="Unassembled WGS sequence"/>
</dbReference>
<sequence>MEQLVQFATQIYADESQTRNILKQIETDVLKTADKDQLIALIQSDFNQICAAHDPSSDSQQQLLNLSKHREHLKSVQKQPFIIQLELILISKLSLKLTSAQKFASLIYLFLNHSNSTLHRLSLQLLFKSFTQLETAQSVFICLQYFTLAAQQNSPVYVLICNQIVQYFIQISNFYAAFEFLKRNKSKLQLLSKQSTDQELQCFLYQCALVNAQAGLFEQALQQIRQARVINENDQRVQYLELILKIITLQEVDEIEFEHPFFNTLQNFYLTSNLVYCRTRTTHEQLLNAIQQNKEYLTVERFIGLVKQISSDVFKAKLQIKFYSKIYTEKAVQQIENVNVKDFHSKGSKIVFKEHTSFYDTVKPRQLLLEVLDRRIEAQRLVGLKNVQGEEFDTDEHGQDDEFELDDFMEFYFEGSD</sequence>
<keyword evidence="3" id="KW-1185">Reference proteome</keyword>
<accession>A0AA86USC5</accession>
<organism evidence="1">
    <name type="scientific">Hexamita inflata</name>
    <dbReference type="NCBI Taxonomy" id="28002"/>
    <lineage>
        <taxon>Eukaryota</taxon>
        <taxon>Metamonada</taxon>
        <taxon>Diplomonadida</taxon>
        <taxon>Hexamitidae</taxon>
        <taxon>Hexamitinae</taxon>
        <taxon>Hexamita</taxon>
    </lineage>
</organism>
<proteinExistence type="predicted"/>
<reference evidence="1" key="1">
    <citation type="submission" date="2023-06" db="EMBL/GenBank/DDBJ databases">
        <authorList>
            <person name="Kurt Z."/>
        </authorList>
    </citation>
    <scope>NUCLEOTIDE SEQUENCE</scope>
</reference>
<name>A0AA86USC5_9EUKA</name>
<dbReference type="AlphaFoldDB" id="A0AA86USC5"/>
<evidence type="ECO:0000313" key="2">
    <source>
        <dbReference type="EMBL" id="CAL6095818.1"/>
    </source>
</evidence>
<reference evidence="2 3" key="2">
    <citation type="submission" date="2024-07" db="EMBL/GenBank/DDBJ databases">
        <authorList>
            <person name="Akdeniz Z."/>
        </authorList>
    </citation>
    <scope>NUCLEOTIDE SEQUENCE [LARGE SCALE GENOMIC DNA]</scope>
</reference>
<comment type="caution">
    <text evidence="1">The sequence shown here is derived from an EMBL/GenBank/DDBJ whole genome shotgun (WGS) entry which is preliminary data.</text>
</comment>
<evidence type="ECO:0000313" key="3">
    <source>
        <dbReference type="Proteomes" id="UP001642409"/>
    </source>
</evidence>
<protein>
    <submittedName>
        <fullName evidence="1">Uncharacterized protein</fullName>
    </submittedName>
</protein>
<dbReference type="EMBL" id="CATOUU010000963">
    <property type="protein sequence ID" value="CAI9962997.1"/>
    <property type="molecule type" value="Genomic_DNA"/>
</dbReference>
<dbReference type="EMBL" id="CAXDID020000479">
    <property type="protein sequence ID" value="CAL6095818.1"/>
    <property type="molecule type" value="Genomic_DNA"/>
</dbReference>
<evidence type="ECO:0000313" key="1">
    <source>
        <dbReference type="EMBL" id="CAI9962997.1"/>
    </source>
</evidence>
<gene>
    <name evidence="1" type="ORF">HINF_LOCUS50642</name>
    <name evidence="2" type="ORF">HINF_LOCUS68133</name>
</gene>